<name>A0AAV6I782_9ERIC</name>
<reference evidence="1" key="1">
    <citation type="submission" date="2020-08" db="EMBL/GenBank/DDBJ databases">
        <title>Plant Genome Project.</title>
        <authorList>
            <person name="Zhang R.-G."/>
        </authorList>
    </citation>
    <scope>NUCLEOTIDE SEQUENCE</scope>
    <source>
        <strain evidence="1">WSP0</strain>
        <tissue evidence="1">Leaf</tissue>
    </source>
</reference>
<gene>
    <name evidence="1" type="ORF">RHGRI_035120</name>
</gene>
<evidence type="ECO:0000313" key="1">
    <source>
        <dbReference type="EMBL" id="KAG5523194.1"/>
    </source>
</evidence>
<dbReference type="Proteomes" id="UP000823749">
    <property type="component" value="Chromosome 12"/>
</dbReference>
<proteinExistence type="predicted"/>
<evidence type="ECO:0000313" key="2">
    <source>
        <dbReference type="Proteomes" id="UP000823749"/>
    </source>
</evidence>
<accession>A0AAV6I782</accession>
<keyword evidence="2" id="KW-1185">Reference proteome</keyword>
<protein>
    <submittedName>
        <fullName evidence="1">Uncharacterized protein</fullName>
    </submittedName>
</protein>
<dbReference type="EMBL" id="JACTNZ010000012">
    <property type="protein sequence ID" value="KAG5523194.1"/>
    <property type="molecule type" value="Genomic_DNA"/>
</dbReference>
<comment type="caution">
    <text evidence="1">The sequence shown here is derived from an EMBL/GenBank/DDBJ whole genome shotgun (WGS) entry which is preliminary data.</text>
</comment>
<dbReference type="AlphaFoldDB" id="A0AAV6I782"/>
<sequence>MGDIVVDIFLETLEQLVTNSELLSIIGEKRQLQSLEIEIKYLREFLKVTEKKRAYRSDESGEADQRRGT</sequence>
<organism evidence="1 2">
    <name type="scientific">Rhododendron griersonianum</name>
    <dbReference type="NCBI Taxonomy" id="479676"/>
    <lineage>
        <taxon>Eukaryota</taxon>
        <taxon>Viridiplantae</taxon>
        <taxon>Streptophyta</taxon>
        <taxon>Embryophyta</taxon>
        <taxon>Tracheophyta</taxon>
        <taxon>Spermatophyta</taxon>
        <taxon>Magnoliopsida</taxon>
        <taxon>eudicotyledons</taxon>
        <taxon>Gunneridae</taxon>
        <taxon>Pentapetalae</taxon>
        <taxon>asterids</taxon>
        <taxon>Ericales</taxon>
        <taxon>Ericaceae</taxon>
        <taxon>Ericoideae</taxon>
        <taxon>Rhodoreae</taxon>
        <taxon>Rhododendron</taxon>
    </lineage>
</organism>